<dbReference type="STRING" id="1197477.IA57_04090"/>
<keyword evidence="3" id="KW-1185">Reference proteome</keyword>
<reference evidence="2 3" key="1">
    <citation type="journal article" date="2014" name="Genome Announc.">
        <title>Draft Genome Sequence of the Algicidal Bacterium Mangrovimonas yunxiaonensis Strain LY01.</title>
        <authorList>
            <person name="Li Y."/>
            <person name="Zhu H."/>
            <person name="Li C."/>
            <person name="Zhang H."/>
            <person name="Chen Z."/>
            <person name="Zheng W."/>
            <person name="Xu H."/>
            <person name="Zheng T."/>
        </authorList>
    </citation>
    <scope>NUCLEOTIDE SEQUENCE [LARGE SCALE GENOMIC DNA]</scope>
    <source>
        <strain evidence="2 3">LY01</strain>
    </source>
</reference>
<dbReference type="Proteomes" id="UP000028521">
    <property type="component" value="Unassembled WGS sequence"/>
</dbReference>
<dbReference type="eggNOG" id="COG2865">
    <property type="taxonomic scope" value="Bacteria"/>
</dbReference>
<evidence type="ECO:0000259" key="1">
    <source>
        <dbReference type="Pfam" id="PF04326"/>
    </source>
</evidence>
<sequence>FKRDKDKSATSKFVKDVISFSNTIRTETSYIIFGIQELDNGDLEINGITEKIDDAILQDKIKDKVIPRPKFSFYTIKHKEKQFGILEFPIEKYEMPIVPIVKDLKGLESGKAYYRNGTSNTEASTFDAIRINDWLKSLPQKQELNSFNDEISNYIRELTKGEQKLSIIISDLLSLSKKYNLDELKTFCLNEIQGIDSTNSEGSEYRIQKVFISWNKIDINPYSFIKPSVSLVIKEMENNKEFFESKIVMHHPIIEIESTLERFIGDPNSYGTMKSDTKSMLGMEKAHDLYIYTFPDNFNSLYRNIRQRAIDILMKI</sequence>
<dbReference type="AlphaFoldDB" id="A0A084TLU5"/>
<gene>
    <name evidence="2" type="ORF">IA57_04090</name>
</gene>
<dbReference type="InterPro" id="IPR007421">
    <property type="entry name" value="Schlafen_AlbA_2_dom"/>
</dbReference>
<reference evidence="3" key="2">
    <citation type="submission" date="2014-07" db="EMBL/GenBank/DDBJ databases">
        <title>Genome sequence of Mangrovimonas yunxiaonensis.</title>
        <authorList>
            <person name="Li Y."/>
            <person name="Zheng T."/>
        </authorList>
    </citation>
    <scope>NUCLEOTIDE SEQUENCE [LARGE SCALE GENOMIC DNA]</scope>
    <source>
        <strain evidence="3">LY01</strain>
    </source>
</reference>
<dbReference type="Gene3D" id="3.30.950.30">
    <property type="entry name" value="Schlafen, AAA domain"/>
    <property type="match status" value="1"/>
</dbReference>
<feature type="non-terminal residue" evidence="2">
    <location>
        <position position="1"/>
    </location>
</feature>
<comment type="caution">
    <text evidence="2">The sequence shown here is derived from an EMBL/GenBank/DDBJ whole genome shotgun (WGS) entry which is preliminary data.</text>
</comment>
<dbReference type="InterPro" id="IPR038461">
    <property type="entry name" value="Schlafen_AlbA_2_dom_sf"/>
</dbReference>
<name>A0A084TLU5_9FLAO</name>
<proteinExistence type="predicted"/>
<dbReference type="EMBL" id="JPFK01000004">
    <property type="protein sequence ID" value="KFB01681.1"/>
    <property type="molecule type" value="Genomic_DNA"/>
</dbReference>
<protein>
    <recommendedName>
        <fullName evidence="1">Schlafen AlbA-2 domain-containing protein</fullName>
    </recommendedName>
</protein>
<dbReference type="RefSeq" id="WP_036119582.1">
    <property type="nucleotide sequence ID" value="NZ_JPFK01000004.1"/>
</dbReference>
<dbReference type="Pfam" id="PF04326">
    <property type="entry name" value="SLFN_AlbA_2"/>
    <property type="match status" value="1"/>
</dbReference>
<evidence type="ECO:0000313" key="2">
    <source>
        <dbReference type="EMBL" id="KFB01681.1"/>
    </source>
</evidence>
<organism evidence="2 3">
    <name type="scientific">Mangrovimonas yunxiaonensis</name>
    <dbReference type="NCBI Taxonomy" id="1197477"/>
    <lineage>
        <taxon>Bacteria</taxon>
        <taxon>Pseudomonadati</taxon>
        <taxon>Bacteroidota</taxon>
        <taxon>Flavobacteriia</taxon>
        <taxon>Flavobacteriales</taxon>
        <taxon>Flavobacteriaceae</taxon>
        <taxon>Mangrovimonas</taxon>
    </lineage>
</organism>
<evidence type="ECO:0000313" key="3">
    <source>
        <dbReference type="Proteomes" id="UP000028521"/>
    </source>
</evidence>
<feature type="domain" description="Schlafen AlbA-2" evidence="1">
    <location>
        <begin position="1"/>
        <end position="123"/>
    </location>
</feature>
<dbReference type="OrthoDB" id="1415126at2"/>
<accession>A0A084TLU5</accession>